<dbReference type="PRINTS" id="PR00237">
    <property type="entry name" value="GPCRRHODOPSN"/>
</dbReference>
<keyword evidence="15" id="KW-1185">Reference proteome</keyword>
<keyword evidence="4 12" id="KW-1133">Transmembrane helix</keyword>
<keyword evidence="5 11" id="KW-0297">G-protein coupled receptor</keyword>
<evidence type="ECO:0000256" key="1">
    <source>
        <dbReference type="ARBA" id="ARBA00004651"/>
    </source>
</evidence>
<evidence type="ECO:0000256" key="12">
    <source>
        <dbReference type="SAM" id="Phobius"/>
    </source>
</evidence>
<keyword evidence="9" id="KW-0325">Glycoprotein</keyword>
<dbReference type="SUPFAM" id="SSF81321">
    <property type="entry name" value="Family A G protein-coupled receptor-like"/>
    <property type="match status" value="1"/>
</dbReference>
<evidence type="ECO:0000256" key="2">
    <source>
        <dbReference type="ARBA" id="ARBA00022475"/>
    </source>
</evidence>
<feature type="non-terminal residue" evidence="14">
    <location>
        <position position="1"/>
    </location>
</feature>
<protein>
    <submittedName>
        <fullName evidence="14">GPR4 protein</fullName>
    </submittedName>
</protein>
<dbReference type="PANTHER" id="PTHR24234">
    <property type="entry name" value="LYSOPHOSPHATIDIC ACID RECEPTOR 5/SPHINGOSYLPHOSPHORYLCHOLINE RECEPTOR"/>
    <property type="match status" value="1"/>
</dbReference>
<evidence type="ECO:0000259" key="13">
    <source>
        <dbReference type="PROSITE" id="PS50262"/>
    </source>
</evidence>
<feature type="transmembrane region" description="Helical" evidence="12">
    <location>
        <begin position="174"/>
        <end position="195"/>
    </location>
</feature>
<evidence type="ECO:0000256" key="6">
    <source>
        <dbReference type="ARBA" id="ARBA00023136"/>
    </source>
</evidence>
<dbReference type="PROSITE" id="PS50262">
    <property type="entry name" value="G_PROTEIN_RECEP_F1_2"/>
    <property type="match status" value="1"/>
</dbReference>
<dbReference type="InterPro" id="IPR000276">
    <property type="entry name" value="GPCR_Rhodpsn"/>
</dbReference>
<feature type="transmembrane region" description="Helical" evidence="12">
    <location>
        <begin position="261"/>
        <end position="284"/>
    </location>
</feature>
<keyword evidence="6 12" id="KW-0472">Membrane</keyword>
<feature type="transmembrane region" description="Helical" evidence="12">
    <location>
        <begin position="53"/>
        <end position="72"/>
    </location>
</feature>
<feature type="transmembrane region" description="Helical" evidence="12">
    <location>
        <begin position="20"/>
        <end position="41"/>
    </location>
</feature>
<evidence type="ECO:0000256" key="4">
    <source>
        <dbReference type="ARBA" id="ARBA00022989"/>
    </source>
</evidence>
<comment type="similarity">
    <text evidence="11">Belongs to the G-protein coupled receptor 1 family.</text>
</comment>
<keyword evidence="3 11" id="KW-0812">Transmembrane</keyword>
<keyword evidence="2" id="KW-1003">Cell membrane</keyword>
<evidence type="ECO:0000256" key="5">
    <source>
        <dbReference type="ARBA" id="ARBA00023040"/>
    </source>
</evidence>
<dbReference type="Pfam" id="PF00001">
    <property type="entry name" value="7tm_1"/>
    <property type="match status" value="1"/>
</dbReference>
<dbReference type="EMBL" id="JAAWVQ010030606">
    <property type="protein sequence ID" value="MBN3273376.1"/>
    <property type="molecule type" value="Genomic_DNA"/>
</dbReference>
<keyword evidence="10 11" id="KW-0807">Transducer</keyword>
<accession>A0ABS2XGI4</accession>
<evidence type="ECO:0000313" key="14">
    <source>
        <dbReference type="EMBL" id="MBN3273376.1"/>
    </source>
</evidence>
<dbReference type="Gene3D" id="1.20.1070.10">
    <property type="entry name" value="Rhodopsin 7-helix transmembrane proteins"/>
    <property type="match status" value="1"/>
</dbReference>
<evidence type="ECO:0000313" key="15">
    <source>
        <dbReference type="Proteomes" id="UP001166093"/>
    </source>
</evidence>
<reference evidence="14" key="1">
    <citation type="journal article" date="2021" name="Cell">
        <title>Tracing the genetic footprints of vertebrate landing in non-teleost ray-finned fishes.</title>
        <authorList>
            <person name="Bi X."/>
            <person name="Wang K."/>
            <person name="Yang L."/>
            <person name="Pan H."/>
            <person name="Jiang H."/>
            <person name="Wei Q."/>
            <person name="Fang M."/>
            <person name="Yu H."/>
            <person name="Zhu C."/>
            <person name="Cai Y."/>
            <person name="He Y."/>
            <person name="Gan X."/>
            <person name="Zeng H."/>
            <person name="Yu D."/>
            <person name="Zhu Y."/>
            <person name="Jiang H."/>
            <person name="Qiu Q."/>
            <person name="Yang H."/>
            <person name="Zhang Y.E."/>
            <person name="Wang W."/>
            <person name="Zhu M."/>
            <person name="He S."/>
            <person name="Zhang G."/>
        </authorList>
    </citation>
    <scope>NUCLEOTIDE SEQUENCE</scope>
    <source>
        <strain evidence="14">Pddl_001</strain>
    </source>
</reference>
<dbReference type="Proteomes" id="UP001166093">
    <property type="component" value="Unassembled WGS sequence"/>
</dbReference>
<feature type="transmembrane region" description="Helical" evidence="12">
    <location>
        <begin position="92"/>
        <end position="111"/>
    </location>
</feature>
<dbReference type="InterPro" id="IPR017452">
    <property type="entry name" value="GPCR_Rhodpsn_7TM"/>
</dbReference>
<sequence length="329" mass="37410">MNNISCNNIDFSSDQTFLSVLYGFVFCIGLPTNCLALYGLYRLVKTDNALPVYVINLLLSDLLQISMLPLWIDYYSHGHVWRFGVTSCNLVGSVFYISLYVSIFFMCCIALERYLAIVHPFFFQSIRGLRFACLFSLAVWVLVTIPPSVALTLLFKENGSSHCLESYPSNASFITYRLITLVFSFFLPLAFLVFVHVKTQRTLSAVLLVPEEEKKRIKGLLSLVLLIFVVVFGPYHLIGSIKYIGLIGHQCMCDFEAKIFIYYQVGRGLLSLNSLLDPIMYIFLRKDVRNHMLHFFPCLQRVAGLMNCQTSRSSRQTESSSATYSVTQA</sequence>
<evidence type="ECO:0000256" key="8">
    <source>
        <dbReference type="ARBA" id="ARBA00023170"/>
    </source>
</evidence>
<dbReference type="PANTHER" id="PTHR24234:SF8">
    <property type="entry name" value="G-PROTEIN COUPLED RECEPTOR 4-LIKE"/>
    <property type="match status" value="1"/>
</dbReference>
<keyword evidence="8 11" id="KW-0675">Receptor</keyword>
<proteinExistence type="inferred from homology"/>
<evidence type="ECO:0000256" key="7">
    <source>
        <dbReference type="ARBA" id="ARBA00023157"/>
    </source>
</evidence>
<evidence type="ECO:0000256" key="9">
    <source>
        <dbReference type="ARBA" id="ARBA00023180"/>
    </source>
</evidence>
<comment type="caution">
    <text evidence="14">The sequence shown here is derived from an EMBL/GenBank/DDBJ whole genome shotgun (WGS) entry which is preliminary data.</text>
</comment>
<dbReference type="PRINTS" id="PR01157">
    <property type="entry name" value="P2YPURNOCPTR"/>
</dbReference>
<evidence type="ECO:0000256" key="11">
    <source>
        <dbReference type="RuleBase" id="RU000688"/>
    </source>
</evidence>
<feature type="transmembrane region" description="Helical" evidence="12">
    <location>
        <begin position="220"/>
        <end position="241"/>
    </location>
</feature>
<dbReference type="PROSITE" id="PS00237">
    <property type="entry name" value="G_PROTEIN_RECEP_F1_1"/>
    <property type="match status" value="1"/>
</dbReference>
<evidence type="ECO:0000256" key="3">
    <source>
        <dbReference type="ARBA" id="ARBA00022692"/>
    </source>
</evidence>
<name>A0ABS2XGI4_POLSP</name>
<feature type="non-terminal residue" evidence="14">
    <location>
        <position position="329"/>
    </location>
</feature>
<gene>
    <name evidence="14" type="primary">Gpr4_3</name>
    <name evidence="14" type="ORF">GTO93_0013251</name>
</gene>
<feature type="transmembrane region" description="Helical" evidence="12">
    <location>
        <begin position="131"/>
        <end position="154"/>
    </location>
</feature>
<organism evidence="14 15">
    <name type="scientific">Polyodon spathula</name>
    <name type="common">North American paddlefish</name>
    <name type="synonym">Squalus spathula</name>
    <dbReference type="NCBI Taxonomy" id="7913"/>
    <lineage>
        <taxon>Eukaryota</taxon>
        <taxon>Metazoa</taxon>
        <taxon>Chordata</taxon>
        <taxon>Craniata</taxon>
        <taxon>Vertebrata</taxon>
        <taxon>Euteleostomi</taxon>
        <taxon>Actinopterygii</taxon>
        <taxon>Chondrostei</taxon>
        <taxon>Acipenseriformes</taxon>
        <taxon>Polyodontidae</taxon>
        <taxon>Polyodon</taxon>
    </lineage>
</organism>
<keyword evidence="7" id="KW-1015">Disulfide bond</keyword>
<evidence type="ECO:0000256" key="10">
    <source>
        <dbReference type="ARBA" id="ARBA00023224"/>
    </source>
</evidence>
<feature type="domain" description="G-protein coupled receptors family 1 profile" evidence="13">
    <location>
        <begin position="32"/>
        <end position="281"/>
    </location>
</feature>
<comment type="subcellular location">
    <subcellularLocation>
        <location evidence="1">Cell membrane</location>
        <topology evidence="1">Multi-pass membrane protein</topology>
    </subcellularLocation>
</comment>